<dbReference type="CDD" id="cd00118">
    <property type="entry name" value="LysM"/>
    <property type="match status" value="1"/>
</dbReference>
<dbReference type="Proteomes" id="UP000264072">
    <property type="component" value="Unassembled WGS sequence"/>
</dbReference>
<dbReference type="PROSITE" id="PS51782">
    <property type="entry name" value="LYSM"/>
    <property type="match status" value="1"/>
</dbReference>
<proteinExistence type="predicted"/>
<keyword evidence="1" id="KW-0812">Transmembrane</keyword>
<keyword evidence="1" id="KW-1133">Transmembrane helix</keyword>
<dbReference type="PANTHER" id="PTHR34700:SF4">
    <property type="entry name" value="PHAGE-LIKE ELEMENT PBSX PROTEIN XKDP"/>
    <property type="match status" value="1"/>
</dbReference>
<feature type="domain" description="LysM" evidence="2">
    <location>
        <begin position="86"/>
        <end position="140"/>
    </location>
</feature>
<accession>A0A351JU83</accession>
<dbReference type="SMART" id="SM00257">
    <property type="entry name" value="LysM"/>
    <property type="match status" value="1"/>
</dbReference>
<dbReference type="AlphaFoldDB" id="A0A351JU83"/>
<dbReference type="InterPro" id="IPR018392">
    <property type="entry name" value="LysM"/>
</dbReference>
<protein>
    <recommendedName>
        <fullName evidence="2">LysM domain-containing protein</fullName>
    </recommendedName>
</protein>
<dbReference type="InterPro" id="IPR036779">
    <property type="entry name" value="LysM_dom_sf"/>
</dbReference>
<keyword evidence="1" id="KW-0472">Membrane</keyword>
<dbReference type="SUPFAM" id="SSF54106">
    <property type="entry name" value="LysM domain"/>
    <property type="match status" value="1"/>
</dbReference>
<organism evidence="3 4">
    <name type="scientific">candidate division WWE3 bacterium</name>
    <dbReference type="NCBI Taxonomy" id="2053526"/>
    <lineage>
        <taxon>Bacteria</taxon>
        <taxon>Katanobacteria</taxon>
    </lineage>
</organism>
<gene>
    <name evidence="3" type="ORF">DCY43_03895</name>
</gene>
<dbReference type="PANTHER" id="PTHR34700">
    <property type="entry name" value="POTASSIUM BINDING PROTEIN KBP"/>
    <property type="match status" value="1"/>
</dbReference>
<evidence type="ECO:0000313" key="3">
    <source>
        <dbReference type="EMBL" id="HAZ29853.1"/>
    </source>
</evidence>
<dbReference type="Pfam" id="PF01476">
    <property type="entry name" value="LysM"/>
    <property type="match status" value="1"/>
</dbReference>
<dbReference type="EMBL" id="DNHX01000037">
    <property type="protein sequence ID" value="HAZ29853.1"/>
    <property type="molecule type" value="Genomic_DNA"/>
</dbReference>
<evidence type="ECO:0000259" key="2">
    <source>
        <dbReference type="PROSITE" id="PS51782"/>
    </source>
</evidence>
<name>A0A351JU83_UNCKA</name>
<feature type="transmembrane region" description="Helical" evidence="1">
    <location>
        <begin position="6"/>
        <end position="23"/>
    </location>
</feature>
<evidence type="ECO:0000313" key="4">
    <source>
        <dbReference type="Proteomes" id="UP000264072"/>
    </source>
</evidence>
<evidence type="ECO:0000256" key="1">
    <source>
        <dbReference type="SAM" id="Phobius"/>
    </source>
</evidence>
<sequence length="141" mass="15649">MKNDKALIFLALVFAALFSYWTFNQVRYYQSKEKAFSNVPDTSSTFTENLADELTPEESDQTVKDQAGQVAGWVANDYKQGDISSGMYTVKSGDTLWEIAEGVYGDGTMWVQILDANASQVGYLPNGQQALIFPNQTLLIP</sequence>
<dbReference type="InterPro" id="IPR052196">
    <property type="entry name" value="Bact_Kbp"/>
</dbReference>
<reference evidence="3 4" key="1">
    <citation type="journal article" date="2018" name="Nat. Biotechnol.">
        <title>A standardized bacterial taxonomy based on genome phylogeny substantially revises the tree of life.</title>
        <authorList>
            <person name="Parks D.H."/>
            <person name="Chuvochina M."/>
            <person name="Waite D.W."/>
            <person name="Rinke C."/>
            <person name="Skarshewski A."/>
            <person name="Chaumeil P.A."/>
            <person name="Hugenholtz P."/>
        </authorList>
    </citation>
    <scope>NUCLEOTIDE SEQUENCE [LARGE SCALE GENOMIC DNA]</scope>
    <source>
        <strain evidence="3">UBA10185</strain>
    </source>
</reference>
<comment type="caution">
    <text evidence="3">The sequence shown here is derived from an EMBL/GenBank/DDBJ whole genome shotgun (WGS) entry which is preliminary data.</text>
</comment>
<dbReference type="Gene3D" id="3.10.350.10">
    <property type="entry name" value="LysM domain"/>
    <property type="match status" value="1"/>
</dbReference>